<dbReference type="AlphaFoldDB" id="A0A4R3JA57"/>
<feature type="transmembrane region" description="Helical" evidence="8">
    <location>
        <begin position="544"/>
        <end position="562"/>
    </location>
</feature>
<dbReference type="GO" id="GO:0016757">
    <property type="term" value="F:glycosyltransferase activity"/>
    <property type="evidence" value="ECO:0007669"/>
    <property type="project" value="UniProtKB-KW"/>
</dbReference>
<dbReference type="Gene3D" id="3.90.550.10">
    <property type="entry name" value="Spore Coat Polysaccharide Biosynthesis Protein SpsA, Chain A"/>
    <property type="match status" value="1"/>
</dbReference>
<dbReference type="PANTHER" id="PTHR43867:SF2">
    <property type="entry name" value="CELLULOSE SYNTHASE CATALYTIC SUBUNIT A [UDP-FORMING]"/>
    <property type="match status" value="1"/>
</dbReference>
<evidence type="ECO:0000256" key="2">
    <source>
        <dbReference type="ARBA" id="ARBA00022676"/>
    </source>
</evidence>
<evidence type="ECO:0000313" key="12">
    <source>
        <dbReference type="Proteomes" id="UP000295696"/>
    </source>
</evidence>
<keyword evidence="5 8" id="KW-1133">Transmembrane helix</keyword>
<feature type="transmembrane region" description="Helical" evidence="8">
    <location>
        <begin position="517"/>
        <end position="537"/>
    </location>
</feature>
<evidence type="ECO:0000259" key="9">
    <source>
        <dbReference type="Pfam" id="PF05157"/>
    </source>
</evidence>
<dbReference type="SUPFAM" id="SSF160246">
    <property type="entry name" value="EspE N-terminal domain-like"/>
    <property type="match status" value="1"/>
</dbReference>
<dbReference type="InterPro" id="IPR007831">
    <property type="entry name" value="T2SS_GspE_N"/>
</dbReference>
<keyword evidence="12" id="KW-1185">Reference proteome</keyword>
<evidence type="ECO:0000256" key="6">
    <source>
        <dbReference type="ARBA" id="ARBA00023136"/>
    </source>
</evidence>
<dbReference type="RefSeq" id="WP_243651940.1">
    <property type="nucleotide sequence ID" value="NZ_SLZU01000009.1"/>
</dbReference>
<dbReference type="EMBL" id="SLZU01000009">
    <property type="protein sequence ID" value="TCS62414.1"/>
    <property type="molecule type" value="Genomic_DNA"/>
</dbReference>
<proteinExistence type="predicted"/>
<name>A0A4R3JA57_9RHOB</name>
<dbReference type="InterPro" id="IPR050321">
    <property type="entry name" value="Glycosyltr_2/OpgH_subfam"/>
</dbReference>
<comment type="subcellular location">
    <subcellularLocation>
        <location evidence="1">Membrane</location>
        <topology evidence="1">Multi-pass membrane protein</topology>
    </subcellularLocation>
</comment>
<evidence type="ECO:0000256" key="4">
    <source>
        <dbReference type="ARBA" id="ARBA00022692"/>
    </source>
</evidence>
<keyword evidence="3 11" id="KW-0808">Transferase</keyword>
<evidence type="ECO:0000259" key="10">
    <source>
        <dbReference type="Pfam" id="PF13632"/>
    </source>
</evidence>
<keyword evidence="2" id="KW-0328">Glycosyltransferase</keyword>
<dbReference type="InterPro" id="IPR037257">
    <property type="entry name" value="T2SS_E_N_sf"/>
</dbReference>
<evidence type="ECO:0000256" key="1">
    <source>
        <dbReference type="ARBA" id="ARBA00004141"/>
    </source>
</evidence>
<feature type="transmembrane region" description="Helical" evidence="8">
    <location>
        <begin position="476"/>
        <end position="497"/>
    </location>
</feature>
<evidence type="ECO:0000256" key="3">
    <source>
        <dbReference type="ARBA" id="ARBA00022679"/>
    </source>
</evidence>
<dbReference type="InterPro" id="IPR029044">
    <property type="entry name" value="Nucleotide-diphossugar_trans"/>
</dbReference>
<keyword evidence="6 8" id="KW-0472">Membrane</keyword>
<evidence type="ECO:0000256" key="7">
    <source>
        <dbReference type="SAM" id="MobiDB-lite"/>
    </source>
</evidence>
<feature type="domain" description="Type II secretion system protein GspE N-terminal" evidence="9">
    <location>
        <begin position="44"/>
        <end position="125"/>
    </location>
</feature>
<evidence type="ECO:0000313" key="11">
    <source>
        <dbReference type="EMBL" id="TCS62414.1"/>
    </source>
</evidence>
<dbReference type="Pfam" id="PF05157">
    <property type="entry name" value="MshEN"/>
    <property type="match status" value="1"/>
</dbReference>
<protein>
    <submittedName>
        <fullName evidence="11">Cellulose synthase/poly-beta-1,6-N-acetylglucosamine synthase-like glycosyltransferase</fullName>
    </submittedName>
</protein>
<feature type="domain" description="Glycosyltransferase 2-like" evidence="10">
    <location>
        <begin position="306"/>
        <end position="496"/>
    </location>
</feature>
<dbReference type="Proteomes" id="UP000295696">
    <property type="component" value="Unassembled WGS sequence"/>
</dbReference>
<dbReference type="PANTHER" id="PTHR43867">
    <property type="entry name" value="CELLULOSE SYNTHASE CATALYTIC SUBUNIT A [UDP-FORMING]"/>
    <property type="match status" value="1"/>
</dbReference>
<reference evidence="11 12" key="1">
    <citation type="submission" date="2019-03" db="EMBL/GenBank/DDBJ databases">
        <title>Genomic Encyclopedia of Type Strains, Phase IV (KMG-IV): sequencing the most valuable type-strain genomes for metagenomic binning, comparative biology and taxonomic classification.</title>
        <authorList>
            <person name="Goeker M."/>
        </authorList>
    </citation>
    <scope>NUCLEOTIDE SEQUENCE [LARGE SCALE GENOMIC DNA]</scope>
    <source>
        <strain evidence="11 12">DSM 104836</strain>
    </source>
</reference>
<keyword evidence="4 8" id="KW-0812">Transmembrane</keyword>
<gene>
    <name evidence="11" type="ORF">EDD52_109154</name>
</gene>
<comment type="caution">
    <text evidence="11">The sequence shown here is derived from an EMBL/GenBank/DDBJ whole genome shotgun (WGS) entry which is preliminary data.</text>
</comment>
<feature type="transmembrane region" description="Helical" evidence="8">
    <location>
        <begin position="155"/>
        <end position="172"/>
    </location>
</feature>
<feature type="transmembrane region" description="Helical" evidence="8">
    <location>
        <begin position="178"/>
        <end position="200"/>
    </location>
</feature>
<sequence length="609" mass="68190">MLESSDLLKALAEQGRSRATMARICEADALADPSQIVAAQARHYGVMALERDDHPADPELKDLLSPEFCLEHLVMPWRRIGRTLLIATARPDAFEALRPQLPVDIGAVKMAVIHEADIHAEIAEHHAPALMLAAETRVRADESCRDLGMMTPRRGIMAGLCGIAALGLLAAMPEIFFAVLASWAILALVLSTLLKGAAFVPQFGQRPRKVMASPPQPWPTVSVMVPLFHEDDIAGTLVKRLSQLTYPRALLDVVLVLEAEDARTRKALIPALLPPWMRVVEVPKGSITTKPRALNYALGFCRGEIIGIYDAEDAPAPDQIDRVVAHFSRAPPDTACLQGILDFYNPRANWLSRCFAIEYASWFRILLPGFARLGFAIPLGGTTVFFRRKALEEVGAWDAHNVTEDAYLGFRLARYGYRTELLSSVTREEANNRFWPWVKQRSRWLKGYMITYLTHMRAPRKLWQTLGPWKFTGFQVFFLTTISQFILAPVLWAFWLVMLGMRHPMSAFLDAAGLRQLIGVFLVSEALAIVIGLAAVARTRHRGLWAWVPTLFFYFMMGWLAATKAAYEVLVRPFYWDKTEHGHSLPDAGQDNSKRQAKRKNISDLGSAL</sequence>
<organism evidence="11 12">
    <name type="scientific">Primorskyibacter sedentarius</name>
    <dbReference type="NCBI Taxonomy" id="745311"/>
    <lineage>
        <taxon>Bacteria</taxon>
        <taxon>Pseudomonadati</taxon>
        <taxon>Pseudomonadota</taxon>
        <taxon>Alphaproteobacteria</taxon>
        <taxon>Rhodobacterales</taxon>
        <taxon>Roseobacteraceae</taxon>
        <taxon>Primorskyibacter</taxon>
    </lineage>
</organism>
<evidence type="ECO:0000256" key="8">
    <source>
        <dbReference type="SAM" id="Phobius"/>
    </source>
</evidence>
<dbReference type="Pfam" id="PF13632">
    <property type="entry name" value="Glyco_trans_2_3"/>
    <property type="match status" value="1"/>
</dbReference>
<dbReference type="GO" id="GO:0016020">
    <property type="term" value="C:membrane"/>
    <property type="evidence" value="ECO:0007669"/>
    <property type="project" value="UniProtKB-SubCell"/>
</dbReference>
<dbReference type="SUPFAM" id="SSF53448">
    <property type="entry name" value="Nucleotide-diphospho-sugar transferases"/>
    <property type="match status" value="1"/>
</dbReference>
<feature type="region of interest" description="Disordered" evidence="7">
    <location>
        <begin position="585"/>
        <end position="609"/>
    </location>
</feature>
<evidence type="ECO:0000256" key="5">
    <source>
        <dbReference type="ARBA" id="ARBA00022989"/>
    </source>
</evidence>
<dbReference type="InterPro" id="IPR001173">
    <property type="entry name" value="Glyco_trans_2-like"/>
</dbReference>
<accession>A0A4R3JA57</accession>